<dbReference type="Proteomes" id="UP000320333">
    <property type="component" value="Unassembled WGS sequence"/>
</dbReference>
<proteinExistence type="predicted"/>
<gene>
    <name evidence="2" type="ORF">CcCBS67573_g08325</name>
</gene>
<accession>A0A507EN70</accession>
<reference evidence="2 3" key="1">
    <citation type="journal article" date="2019" name="Sci. Rep.">
        <title>Comparative genomics of chytrid fungi reveal insights into the obligate biotrophic and pathogenic lifestyle of Synchytrium endobioticum.</title>
        <authorList>
            <person name="van de Vossenberg B.T.L.H."/>
            <person name="Warris S."/>
            <person name="Nguyen H.D.T."/>
            <person name="van Gent-Pelzer M.P.E."/>
            <person name="Joly D.L."/>
            <person name="van de Geest H.C."/>
            <person name="Bonants P.J.M."/>
            <person name="Smith D.S."/>
            <person name="Levesque C.A."/>
            <person name="van der Lee T.A.J."/>
        </authorList>
    </citation>
    <scope>NUCLEOTIDE SEQUENCE [LARGE SCALE GENOMIC DNA]</scope>
    <source>
        <strain evidence="2 3">CBS 675.73</strain>
    </source>
</reference>
<feature type="transmembrane region" description="Helical" evidence="1">
    <location>
        <begin position="157"/>
        <end position="181"/>
    </location>
</feature>
<dbReference type="AlphaFoldDB" id="A0A507EN70"/>
<comment type="caution">
    <text evidence="2">The sequence shown here is derived from an EMBL/GenBank/DDBJ whole genome shotgun (WGS) entry which is preliminary data.</text>
</comment>
<keyword evidence="1" id="KW-0812">Transmembrane</keyword>
<dbReference type="OrthoDB" id="2097095at2759"/>
<evidence type="ECO:0000313" key="3">
    <source>
        <dbReference type="Proteomes" id="UP000320333"/>
    </source>
</evidence>
<evidence type="ECO:0000256" key="1">
    <source>
        <dbReference type="SAM" id="Phobius"/>
    </source>
</evidence>
<keyword evidence="3" id="KW-1185">Reference proteome</keyword>
<feature type="transmembrane region" description="Helical" evidence="1">
    <location>
        <begin position="12"/>
        <end position="35"/>
    </location>
</feature>
<name>A0A507EN70_9FUNG</name>
<keyword evidence="1" id="KW-0472">Membrane</keyword>
<protein>
    <submittedName>
        <fullName evidence="2">Uncharacterized protein</fullName>
    </submittedName>
</protein>
<dbReference type="EMBL" id="QEAP01000529">
    <property type="protein sequence ID" value="TPX64787.1"/>
    <property type="molecule type" value="Genomic_DNA"/>
</dbReference>
<sequence>MSAKTLLNSSVWPFTISALLNAIAVASYGWFYVLYPNYDGSYGVFYAKGCSGTFCQTEYLACEHAWYCAALKAFRFFAVMSSLCSGVGAVLTFYYMGFLYNKPVVTKRIRLIKVSCLILMAATTVLQFLTVLCFGVFKNQAGNDSYNDFNSENGKFGFSFGFMIVGMVLLLGGTPVFYFSVFKGVSGHAQLFNNARFAGRSWRDMNDAIANGPDMRDPLLEQPAAPARRHFVHSSN</sequence>
<feature type="transmembrane region" description="Helical" evidence="1">
    <location>
        <begin position="76"/>
        <end position="99"/>
    </location>
</feature>
<keyword evidence="1" id="KW-1133">Transmembrane helix</keyword>
<organism evidence="2 3">
    <name type="scientific">Chytriomyces confervae</name>
    <dbReference type="NCBI Taxonomy" id="246404"/>
    <lineage>
        <taxon>Eukaryota</taxon>
        <taxon>Fungi</taxon>
        <taxon>Fungi incertae sedis</taxon>
        <taxon>Chytridiomycota</taxon>
        <taxon>Chytridiomycota incertae sedis</taxon>
        <taxon>Chytridiomycetes</taxon>
        <taxon>Chytridiales</taxon>
        <taxon>Chytriomycetaceae</taxon>
        <taxon>Chytriomyces</taxon>
    </lineage>
</organism>
<feature type="transmembrane region" description="Helical" evidence="1">
    <location>
        <begin position="111"/>
        <end position="137"/>
    </location>
</feature>
<evidence type="ECO:0000313" key="2">
    <source>
        <dbReference type="EMBL" id="TPX64787.1"/>
    </source>
</evidence>